<feature type="compositionally biased region" description="Basic and acidic residues" evidence="2">
    <location>
        <begin position="113"/>
        <end position="124"/>
    </location>
</feature>
<dbReference type="PROSITE" id="PS50937">
    <property type="entry name" value="HTH_MERR_2"/>
    <property type="match status" value="1"/>
</dbReference>
<dbReference type="KEGG" id="blag:BLTE_21120"/>
<evidence type="ECO:0000313" key="4">
    <source>
        <dbReference type="EMBL" id="BBF93427.1"/>
    </source>
</evidence>
<feature type="domain" description="HTH merR-type" evidence="3">
    <location>
        <begin position="10"/>
        <end position="78"/>
    </location>
</feature>
<dbReference type="PANTHER" id="PTHR30204:SF15">
    <property type="entry name" value="BLL5018 PROTEIN"/>
    <property type="match status" value="1"/>
</dbReference>
<evidence type="ECO:0000256" key="2">
    <source>
        <dbReference type="SAM" id="MobiDB-lite"/>
    </source>
</evidence>
<feature type="region of interest" description="Disordered" evidence="2">
    <location>
        <begin position="90"/>
        <end position="307"/>
    </location>
</feature>
<accession>A0A348G1J4</accession>
<dbReference type="PANTHER" id="PTHR30204">
    <property type="entry name" value="REDOX-CYCLING DRUG-SENSING TRANSCRIPTIONAL ACTIVATOR SOXR"/>
    <property type="match status" value="1"/>
</dbReference>
<dbReference type="InterPro" id="IPR047057">
    <property type="entry name" value="MerR_fam"/>
</dbReference>
<reference evidence="4 5" key="1">
    <citation type="submission" date="2018-08" db="EMBL/GenBank/DDBJ databases">
        <title>Complete genome sequencing of Blastochloris tepida GI.</title>
        <authorList>
            <person name="Tsukatani Y."/>
            <person name="Mori H."/>
        </authorList>
    </citation>
    <scope>NUCLEOTIDE SEQUENCE [LARGE SCALE GENOMIC DNA]</scope>
    <source>
        <strain evidence="4 5">GI</strain>
    </source>
</reference>
<evidence type="ECO:0000313" key="5">
    <source>
        <dbReference type="Proteomes" id="UP000266934"/>
    </source>
</evidence>
<organism evidence="4 5">
    <name type="scientific">Blastochloris tepida</name>
    <dbReference type="NCBI Taxonomy" id="2233851"/>
    <lineage>
        <taxon>Bacteria</taxon>
        <taxon>Pseudomonadati</taxon>
        <taxon>Pseudomonadota</taxon>
        <taxon>Alphaproteobacteria</taxon>
        <taxon>Hyphomicrobiales</taxon>
        <taxon>Blastochloridaceae</taxon>
        <taxon>Blastochloris</taxon>
    </lineage>
</organism>
<keyword evidence="1" id="KW-0238">DNA-binding</keyword>
<dbReference type="GO" id="GO:0003677">
    <property type="term" value="F:DNA binding"/>
    <property type="evidence" value="ECO:0007669"/>
    <property type="project" value="UniProtKB-KW"/>
</dbReference>
<evidence type="ECO:0000259" key="3">
    <source>
        <dbReference type="PROSITE" id="PS50937"/>
    </source>
</evidence>
<dbReference type="Gene3D" id="1.10.1660.10">
    <property type="match status" value="1"/>
</dbReference>
<dbReference type="Pfam" id="PF13411">
    <property type="entry name" value="MerR_1"/>
    <property type="match status" value="1"/>
</dbReference>
<feature type="compositionally biased region" description="Pro residues" evidence="2">
    <location>
        <begin position="288"/>
        <end position="303"/>
    </location>
</feature>
<proteinExistence type="predicted"/>
<feature type="compositionally biased region" description="Basic and acidic residues" evidence="2">
    <location>
        <begin position="155"/>
        <end position="201"/>
    </location>
</feature>
<dbReference type="CDD" id="cd04765">
    <property type="entry name" value="HTH_MlrA-like_sg2"/>
    <property type="match status" value="1"/>
</dbReference>
<dbReference type="OrthoDB" id="9810140at2"/>
<feature type="compositionally biased region" description="Basic and acidic residues" evidence="2">
    <location>
        <begin position="210"/>
        <end position="219"/>
    </location>
</feature>
<dbReference type="Proteomes" id="UP000266934">
    <property type="component" value="Chromosome"/>
</dbReference>
<dbReference type="SMART" id="SM00422">
    <property type="entry name" value="HTH_MERR"/>
    <property type="match status" value="1"/>
</dbReference>
<gene>
    <name evidence="4" type="ORF">BLTE_21120</name>
</gene>
<dbReference type="GO" id="GO:0003700">
    <property type="term" value="F:DNA-binding transcription factor activity"/>
    <property type="evidence" value="ECO:0007669"/>
    <property type="project" value="InterPro"/>
</dbReference>
<dbReference type="InterPro" id="IPR000551">
    <property type="entry name" value="MerR-type_HTH_dom"/>
</dbReference>
<evidence type="ECO:0000256" key="1">
    <source>
        <dbReference type="ARBA" id="ARBA00023125"/>
    </source>
</evidence>
<feature type="compositionally biased region" description="Low complexity" evidence="2">
    <location>
        <begin position="125"/>
        <end position="136"/>
    </location>
</feature>
<dbReference type="InterPro" id="IPR009061">
    <property type="entry name" value="DNA-bd_dom_put_sf"/>
</dbReference>
<sequence>MDKEPGAFRTISEVAEDLDLPQHVLRFWETRFSQIKPLKRGGGRRYYRPDDVDLLRGIRHLLYGEGYTIRGVQRILRDEGVRFVQTVWQTGAAPPPQPADQGPISQGAAGHLPADRDFERREPSAPELPAAAVAPPDRSPPDLVRPDLAPPVVARPERDAPPSLDVRDHLEARDHLDAHDRLEARDHPNTRDRPELRDHPEPTLPFGPPEEGRAPRRPVEPPSPDLTPRRPAEPAGRGGLLGLFPKIGRDAEPPLLPRVVEVPIPTARTEPVVRPPEPPRPPVEEPPLRPAPRPPAAEAPPVPALSRENARRLQAALYELQECRRILDATLGGGGDGKA</sequence>
<keyword evidence="5" id="KW-1185">Reference proteome</keyword>
<dbReference type="AlphaFoldDB" id="A0A348G1J4"/>
<dbReference type="EMBL" id="AP018907">
    <property type="protein sequence ID" value="BBF93427.1"/>
    <property type="molecule type" value="Genomic_DNA"/>
</dbReference>
<protein>
    <recommendedName>
        <fullName evidence="3">HTH merR-type domain-containing protein</fullName>
    </recommendedName>
</protein>
<dbReference type="SUPFAM" id="SSF46955">
    <property type="entry name" value="Putative DNA-binding domain"/>
    <property type="match status" value="1"/>
</dbReference>
<name>A0A348G1J4_9HYPH</name>